<dbReference type="Proteomes" id="UP000006867">
    <property type="component" value="Chromosome"/>
</dbReference>
<feature type="domain" description="CheW-like" evidence="1">
    <location>
        <begin position="8"/>
        <end position="148"/>
    </location>
</feature>
<proteinExistence type="predicted"/>
<evidence type="ECO:0000313" key="3">
    <source>
        <dbReference type="Proteomes" id="UP000006867"/>
    </source>
</evidence>
<dbReference type="Gene3D" id="2.30.30.40">
    <property type="entry name" value="SH3 Domains"/>
    <property type="match status" value="1"/>
</dbReference>
<dbReference type="RefSeq" id="WP_003328921.1">
    <property type="nucleotide sequence ID" value="NC_014639.1"/>
</dbReference>
<dbReference type="PROSITE" id="PS50851">
    <property type="entry name" value="CHEW"/>
    <property type="match status" value="1"/>
</dbReference>
<dbReference type="PANTHER" id="PTHR22617:SF23">
    <property type="entry name" value="CHEMOTAXIS PROTEIN CHEW"/>
    <property type="match status" value="1"/>
</dbReference>
<dbReference type="EMBL" id="CP002207">
    <property type="protein sequence ID" value="ADP32158.1"/>
    <property type="molecule type" value="Genomic_DNA"/>
</dbReference>
<dbReference type="PANTHER" id="PTHR22617">
    <property type="entry name" value="CHEMOTAXIS SENSOR HISTIDINE KINASE-RELATED"/>
    <property type="match status" value="1"/>
</dbReference>
<dbReference type="CDD" id="cd00732">
    <property type="entry name" value="CheW"/>
    <property type="match status" value="1"/>
</dbReference>
<sequence length="158" mass="17912">MTAEIKTGEKMIVFMVNGKEYAISVTQVKSIEKWQKPTRVPGVEPYICGVINLRGVVTPVLDLRMRLNLPEHTITDETRIIIIAYRDIEVGWIVDEANDVITVHENEIESAPESLQKDADVWIKQIVKQENRLLNIIDANAVLDKETPQSAVDDQPYS</sequence>
<dbReference type="Pfam" id="PF01584">
    <property type="entry name" value="CheW"/>
    <property type="match status" value="1"/>
</dbReference>
<evidence type="ECO:0000259" key="1">
    <source>
        <dbReference type="PROSITE" id="PS50851"/>
    </source>
</evidence>
<dbReference type="InterPro" id="IPR002545">
    <property type="entry name" value="CheW-lke_dom"/>
</dbReference>
<dbReference type="InterPro" id="IPR036061">
    <property type="entry name" value="CheW-like_dom_sf"/>
</dbReference>
<dbReference type="SMART" id="SM00260">
    <property type="entry name" value="CheW"/>
    <property type="match status" value="1"/>
</dbReference>
<evidence type="ECO:0000313" key="2">
    <source>
        <dbReference type="EMBL" id="ADP32158.1"/>
    </source>
</evidence>
<organism evidence="2 3">
    <name type="scientific">Bacillus atrophaeus (strain 1942)</name>
    <dbReference type="NCBI Taxonomy" id="720555"/>
    <lineage>
        <taxon>Bacteria</taxon>
        <taxon>Bacillati</taxon>
        <taxon>Bacillota</taxon>
        <taxon>Bacilli</taxon>
        <taxon>Bacillales</taxon>
        <taxon>Bacillaceae</taxon>
        <taxon>Bacillus</taxon>
    </lineage>
</organism>
<accession>A0ABN3Z8K8</accession>
<name>A0ABN3Z8K8_BACA1</name>
<dbReference type="Gene3D" id="2.40.50.180">
    <property type="entry name" value="CheA-289, Domain 4"/>
    <property type="match status" value="1"/>
</dbReference>
<reference evidence="2 3" key="1">
    <citation type="journal article" date="2011" name="Front. Microbiol.">
        <title>Genomic signatures of strain selection and enhancement in Bacillus atrophaeus var. globigii, a historical biowarfare simulant.</title>
        <authorList>
            <person name="Gibbons H.S."/>
            <person name="Broomall S.M."/>
            <person name="McNew L.A."/>
            <person name="Daligault H."/>
            <person name="Chapman C."/>
            <person name="Bruce D."/>
            <person name="Karavis M."/>
            <person name="Krepps M."/>
            <person name="McGregor P.A."/>
            <person name="Hong C."/>
            <person name="Park K.H."/>
            <person name="Akmal A."/>
            <person name="Feldman A."/>
            <person name="Lin J.S."/>
            <person name="Chang W.E."/>
            <person name="Higgs B.W."/>
            <person name="Demirev P."/>
            <person name="Lindquist J."/>
            <person name="Liem A."/>
            <person name="Fochler E."/>
            <person name="Read T.D."/>
            <person name="Tapia R."/>
            <person name="Johnson S."/>
            <person name="Bishop-Lilly K.A."/>
            <person name="Detter C."/>
            <person name="Han C."/>
            <person name="Sozhamannan S."/>
            <person name="Rosenzweig C.N."/>
            <person name="Skowronski E.W."/>
        </authorList>
    </citation>
    <scope>NUCLEOTIDE SEQUENCE [LARGE SCALE GENOMIC DNA]</scope>
    <source>
        <strain evidence="2 3">1942</strain>
    </source>
</reference>
<protein>
    <submittedName>
        <fullName evidence="2">Modulation of CheA activity in response to attractants (Chemotaxis)</fullName>
    </submittedName>
</protein>
<dbReference type="SUPFAM" id="SSF50341">
    <property type="entry name" value="CheW-like"/>
    <property type="match status" value="1"/>
</dbReference>
<gene>
    <name evidence="2" type="ordered locus">BATR1942_06020</name>
</gene>
<keyword evidence="3" id="KW-1185">Reference proteome</keyword>
<dbReference type="InterPro" id="IPR039315">
    <property type="entry name" value="CheW"/>
</dbReference>